<feature type="binding site" evidence="5">
    <location>
        <position position="51"/>
    </location>
    <ligand>
        <name>S-adenosyl-L-methionine</name>
        <dbReference type="ChEBI" id="CHEBI:59789"/>
    </ligand>
</feature>
<reference evidence="8 10" key="2">
    <citation type="submission" date="2019-07" db="EMBL/GenBank/DDBJ databases">
        <title>Genomic Encyclopedia of Archaeal and Bacterial Type Strains, Phase II (KMG-II): from individual species to whole genera.</title>
        <authorList>
            <person name="Goeker M."/>
        </authorList>
    </citation>
    <scope>NUCLEOTIDE SEQUENCE [LARGE SCALE GENOMIC DNA]</scope>
    <source>
        <strain evidence="8 10">DSM 3754</strain>
    </source>
</reference>
<dbReference type="Proteomes" id="UP000323075">
    <property type="component" value="Unassembled WGS sequence"/>
</dbReference>
<dbReference type="AlphaFoldDB" id="A0A4D6GVI6"/>
<evidence type="ECO:0000256" key="3">
    <source>
        <dbReference type="ARBA" id="ARBA00022679"/>
    </source>
</evidence>
<gene>
    <name evidence="5 7" type="primary">rlmE</name>
    <name evidence="7" type="synonym">ftsJ</name>
    <name evidence="8" type="ORF">APQ99_00651</name>
    <name evidence="7" type="ORF">HBSAL_11160</name>
</gene>
<dbReference type="InterPro" id="IPR002877">
    <property type="entry name" value="RNA_MeTrfase_FtsJ_dom"/>
</dbReference>
<reference evidence="7 9" key="1">
    <citation type="journal article" date="2019" name="Microbiol. Resour. Announc.">
        <title>The Genome Sequence of the Halobacterium salinarum Type Strain Is Closely Related to That of Laboratory Strains NRC-1 and R1.</title>
        <authorList>
            <person name="Pfeiffer F."/>
            <person name="Marchfelder A."/>
            <person name="Habermann B."/>
            <person name="Dyall-Smith M.L."/>
        </authorList>
    </citation>
    <scope>NUCLEOTIDE SEQUENCE [LARGE SCALE GENOMIC DNA]</scope>
    <source>
        <strain evidence="7">91-R6</strain>
        <strain evidence="9">ATCC 33171 / DSM 3754 / JCM 8978 / NBRC 102687 / NCIMB 764 / 91-R6</strain>
    </source>
</reference>
<dbReference type="GeneID" id="39856064"/>
<feature type="binding site" evidence="5">
    <location>
        <position position="112"/>
    </location>
    <ligand>
        <name>S-adenosyl-L-methionine</name>
        <dbReference type="ChEBI" id="CHEBI:59789"/>
    </ligand>
</feature>
<dbReference type="Gene3D" id="2.40.50.140">
    <property type="entry name" value="Nucleic acid-binding proteins"/>
    <property type="match status" value="1"/>
</dbReference>
<sequence length="259" mass="28185">MGNRKDHYYNKSKQEGYRSRAAYKLQQFDDRFDVLFGGASVVDLGAAPGGWLQVAAERAGARGKVVGVDFQSITQFETDAGLETVRGDMTEDETRQRVRDAANGSADVVVSDMAPDMTGEYDLDHARSVHLARQALETARELLDAGGHFVVKVFDGRDFQDLLADIEDEFAFVATHSPDASRDASSELYVVGKNHIVAPIAEGDEHTVEIVDTGDEGDGIARIEGYTLFVDDAAEGDTVDVTVTDLKPNYGFAERRDGA</sequence>
<dbReference type="PANTHER" id="PTHR10920:SF13">
    <property type="entry name" value="PRE-RRNA 2'-O-RIBOSE RNA METHYLTRANSFERASE FTSJ3"/>
    <property type="match status" value="1"/>
</dbReference>
<dbReference type="SUPFAM" id="SSF53335">
    <property type="entry name" value="S-adenosyl-L-methionine-dependent methyltransferases"/>
    <property type="match status" value="1"/>
</dbReference>
<comment type="subcellular location">
    <subcellularLocation>
        <location evidence="5">Cytoplasm</location>
    </subcellularLocation>
</comment>
<dbReference type="PROSITE" id="PS50926">
    <property type="entry name" value="TRAM"/>
    <property type="match status" value="1"/>
</dbReference>
<dbReference type="InterPro" id="IPR012340">
    <property type="entry name" value="NA-bd_OB-fold"/>
</dbReference>
<dbReference type="Pfam" id="PF01938">
    <property type="entry name" value="TRAM"/>
    <property type="match status" value="1"/>
</dbReference>
<dbReference type="RefSeq" id="WP_136361589.1">
    <property type="nucleotide sequence ID" value="NZ_VRYN01000001.1"/>
</dbReference>
<evidence type="ECO:0000313" key="9">
    <source>
        <dbReference type="Proteomes" id="UP000296216"/>
    </source>
</evidence>
<evidence type="ECO:0000313" key="10">
    <source>
        <dbReference type="Proteomes" id="UP000323075"/>
    </source>
</evidence>
<evidence type="ECO:0000256" key="1">
    <source>
        <dbReference type="ARBA" id="ARBA00022552"/>
    </source>
</evidence>
<evidence type="ECO:0000313" key="7">
    <source>
        <dbReference type="EMBL" id="QCC45874.1"/>
    </source>
</evidence>
<comment type="catalytic activity">
    <reaction evidence="5">
        <text>uridine(2552) in 23S rRNA + S-adenosyl-L-methionine = 2'-O-methyluridine(2552) in 23S rRNA + S-adenosyl-L-homocysteine + H(+)</text>
        <dbReference type="Rhea" id="RHEA:42720"/>
        <dbReference type="Rhea" id="RHEA-COMP:10202"/>
        <dbReference type="Rhea" id="RHEA-COMP:10203"/>
        <dbReference type="ChEBI" id="CHEBI:15378"/>
        <dbReference type="ChEBI" id="CHEBI:57856"/>
        <dbReference type="ChEBI" id="CHEBI:59789"/>
        <dbReference type="ChEBI" id="CHEBI:65315"/>
        <dbReference type="ChEBI" id="CHEBI:74478"/>
        <dbReference type="EC" id="2.1.1.166"/>
    </reaction>
</comment>
<dbReference type="InterPro" id="IPR050082">
    <property type="entry name" value="RNA_methyltr_RlmE"/>
</dbReference>
<organism evidence="7 9">
    <name type="scientific">Halobacterium salinarum (strain ATCC 33171 / DSM 3754 / JCM 8978 / NBRC 102687 / NCIMB 764 / 91-R6)</name>
    <dbReference type="NCBI Taxonomy" id="2597657"/>
    <lineage>
        <taxon>Archaea</taxon>
        <taxon>Methanobacteriati</taxon>
        <taxon>Methanobacteriota</taxon>
        <taxon>Stenosarchaea group</taxon>
        <taxon>Halobacteria</taxon>
        <taxon>Halobacteriales</taxon>
        <taxon>Halobacteriaceae</taxon>
        <taxon>Halobacterium</taxon>
    </lineage>
</organism>
<reference evidence="7" key="3">
    <citation type="journal article" name="MicrobiologyOpen">
        <title>Whole-genome comparison between the type strain of Halobacterium salinarum (DSM 3754(T)) and the laboratory strains R1 and NRC-1.</title>
        <authorList>
            <person name="Pfeiffer F."/>
            <person name="Losensky G."/>
            <person name="Marchfelder A."/>
            <person name="Habermann B."/>
            <person name="Dyall-Smith M."/>
        </authorList>
    </citation>
    <scope>NUCLEOTIDE SEQUENCE</scope>
    <source>
        <strain evidence="7">91-R6</strain>
    </source>
</reference>
<evidence type="ECO:0000256" key="5">
    <source>
        <dbReference type="HAMAP-Rule" id="MF_01547"/>
    </source>
</evidence>
<protein>
    <recommendedName>
        <fullName evidence="5">Ribosomal RNA large subunit methyltransferase E</fullName>
        <ecNumber evidence="5">2.1.1.166</ecNumber>
    </recommendedName>
    <alternativeName>
        <fullName evidence="5">23S rRNA Um2552 methyltransferase</fullName>
    </alternativeName>
    <alternativeName>
        <fullName evidence="5">rRNA (uridine-2'-O-)-methyltransferase</fullName>
    </alternativeName>
</protein>
<dbReference type="GO" id="GO:0008650">
    <property type="term" value="F:rRNA (uridine-2'-O-)-methyltransferase activity"/>
    <property type="evidence" value="ECO:0007669"/>
    <property type="project" value="UniProtKB-UniRule"/>
</dbReference>
<dbReference type="InterPro" id="IPR029063">
    <property type="entry name" value="SAM-dependent_MTases_sf"/>
</dbReference>
<feature type="binding site" evidence="5">
    <location>
        <position position="49"/>
    </location>
    <ligand>
        <name>S-adenosyl-L-methionine</name>
        <dbReference type="ChEBI" id="CHEBI:59789"/>
    </ligand>
</feature>
<comment type="similarity">
    <text evidence="5">Belongs to the class I-like SAM-binding methyltransferase superfamily. RNA methyltransferase RlmE family.</text>
</comment>
<proteinExistence type="inferred from homology"/>
<keyword evidence="4 5" id="KW-0949">S-adenosyl-L-methionine</keyword>
<dbReference type="Gene3D" id="3.40.50.150">
    <property type="entry name" value="Vaccinia Virus protein VP39"/>
    <property type="match status" value="1"/>
</dbReference>
<feature type="binding site" evidence="5">
    <location>
        <position position="88"/>
    </location>
    <ligand>
        <name>S-adenosyl-L-methionine</name>
        <dbReference type="ChEBI" id="CHEBI:59789"/>
    </ligand>
</feature>
<evidence type="ECO:0000256" key="4">
    <source>
        <dbReference type="ARBA" id="ARBA00022691"/>
    </source>
</evidence>
<dbReference type="PANTHER" id="PTHR10920">
    <property type="entry name" value="RIBOSOMAL RNA METHYLTRANSFERASE"/>
    <property type="match status" value="1"/>
</dbReference>
<keyword evidence="3 5" id="KW-0808">Transferase</keyword>
<dbReference type="EC" id="2.1.1.166" evidence="5"/>
<feature type="domain" description="TRAM" evidence="6">
    <location>
        <begin position="199"/>
        <end position="257"/>
    </location>
</feature>
<evidence type="ECO:0000256" key="2">
    <source>
        <dbReference type="ARBA" id="ARBA00022603"/>
    </source>
</evidence>
<dbReference type="GO" id="GO:0005737">
    <property type="term" value="C:cytoplasm"/>
    <property type="evidence" value="ECO:0007669"/>
    <property type="project" value="UniProtKB-SubCell"/>
</dbReference>
<dbReference type="InterPro" id="IPR015507">
    <property type="entry name" value="rRNA-MeTfrase_E"/>
</dbReference>
<keyword evidence="2 5" id="KW-0489">Methyltransferase</keyword>
<dbReference type="EMBL" id="VRYN01000001">
    <property type="protein sequence ID" value="TYO82133.1"/>
    <property type="molecule type" value="Genomic_DNA"/>
</dbReference>
<dbReference type="Pfam" id="PF01728">
    <property type="entry name" value="FtsJ"/>
    <property type="match status" value="1"/>
</dbReference>
<feature type="binding site" evidence="5">
    <location>
        <position position="69"/>
    </location>
    <ligand>
        <name>S-adenosyl-L-methionine</name>
        <dbReference type="ChEBI" id="CHEBI:59789"/>
    </ligand>
</feature>
<accession>A0A4D6GVI6</accession>
<comment type="function">
    <text evidence="5">Specifically methylates the uridine in position 2552 of 23S rRNA at the 2'-O position of the ribose in the fully assembled 50S ribosomal subunit.</text>
</comment>
<name>A0A4D6GVI6_HALS9</name>
<dbReference type="SUPFAM" id="SSF50249">
    <property type="entry name" value="Nucleic acid-binding proteins"/>
    <property type="match status" value="1"/>
</dbReference>
<evidence type="ECO:0000259" key="6">
    <source>
        <dbReference type="PROSITE" id="PS50926"/>
    </source>
</evidence>
<keyword evidence="5" id="KW-0963">Cytoplasm</keyword>
<feature type="active site" description="Proton acceptor" evidence="5">
    <location>
        <position position="152"/>
    </location>
</feature>
<dbReference type="HAMAP" id="MF_01547">
    <property type="entry name" value="RNA_methyltr_E"/>
    <property type="match status" value="1"/>
</dbReference>
<evidence type="ECO:0000313" key="8">
    <source>
        <dbReference type="EMBL" id="TYO82133.1"/>
    </source>
</evidence>
<dbReference type="Proteomes" id="UP000296216">
    <property type="component" value="Chromosome"/>
</dbReference>
<dbReference type="EMBL" id="CP038631">
    <property type="protein sequence ID" value="QCC45874.1"/>
    <property type="molecule type" value="Genomic_DNA"/>
</dbReference>
<keyword evidence="1 5" id="KW-0698">rRNA processing</keyword>
<dbReference type="InterPro" id="IPR002792">
    <property type="entry name" value="TRAM_dom"/>
</dbReference>